<gene>
    <name evidence="2" type="ORF">G5I_00443</name>
</gene>
<keyword evidence="1" id="KW-1133">Transmembrane helix</keyword>
<keyword evidence="1" id="KW-0812">Transmembrane</keyword>
<protein>
    <submittedName>
        <fullName evidence="2">Uncharacterized protein</fullName>
    </submittedName>
</protein>
<dbReference type="AlphaFoldDB" id="F4W4W4"/>
<feature type="transmembrane region" description="Helical" evidence="1">
    <location>
        <begin position="124"/>
        <end position="154"/>
    </location>
</feature>
<accession>F4W4W4</accession>
<dbReference type="EMBL" id="GL887571">
    <property type="protein sequence ID" value="EGI70760.1"/>
    <property type="molecule type" value="Genomic_DNA"/>
</dbReference>
<evidence type="ECO:0000313" key="3">
    <source>
        <dbReference type="Proteomes" id="UP000007755"/>
    </source>
</evidence>
<dbReference type="InParanoid" id="F4W4W4"/>
<dbReference type="Proteomes" id="UP000007755">
    <property type="component" value="Unassembled WGS sequence"/>
</dbReference>
<keyword evidence="1" id="KW-0472">Membrane</keyword>
<dbReference type="OrthoDB" id="7634903at2759"/>
<feature type="transmembrane region" description="Helical" evidence="1">
    <location>
        <begin position="212"/>
        <end position="229"/>
    </location>
</feature>
<reference evidence="2" key="1">
    <citation type="submission" date="2011-02" db="EMBL/GenBank/DDBJ databases">
        <title>The genome of the leaf-cutting ant Acromyrmex echinatior suggests key adaptations to social evolution and fungus farming.</title>
        <authorList>
            <person name="Nygaard S."/>
            <person name="Zhang G."/>
        </authorList>
    </citation>
    <scope>NUCLEOTIDE SEQUENCE</scope>
</reference>
<keyword evidence="3" id="KW-1185">Reference proteome</keyword>
<evidence type="ECO:0000256" key="1">
    <source>
        <dbReference type="SAM" id="Phobius"/>
    </source>
</evidence>
<organism evidence="3">
    <name type="scientific">Acromyrmex echinatior</name>
    <name type="common">Panamanian leafcutter ant</name>
    <name type="synonym">Acromyrmex octospinosus echinatior</name>
    <dbReference type="NCBI Taxonomy" id="103372"/>
    <lineage>
        <taxon>Eukaryota</taxon>
        <taxon>Metazoa</taxon>
        <taxon>Ecdysozoa</taxon>
        <taxon>Arthropoda</taxon>
        <taxon>Hexapoda</taxon>
        <taxon>Insecta</taxon>
        <taxon>Pterygota</taxon>
        <taxon>Neoptera</taxon>
        <taxon>Endopterygota</taxon>
        <taxon>Hymenoptera</taxon>
        <taxon>Apocrita</taxon>
        <taxon>Aculeata</taxon>
        <taxon>Formicoidea</taxon>
        <taxon>Formicidae</taxon>
        <taxon>Myrmicinae</taxon>
        <taxon>Acromyrmex</taxon>
    </lineage>
</organism>
<sequence length="256" mass="29168">LDFMWAVNLHRLGFKIVGLWPSNKYTKKSLWPEIWVGIVFILMIFVCNIPMICAVIEVWGNFIFVIDNLHTTLPQLMISIKYIIIRRKQTVLLSIVSMMAEDWMTFKLEGERDVMIKRAQTARLLMMIGYILVVMSVLTLIILPCYGIQVMYVANITDVRKLLPLKTYHFYNTDESPQFELTFFIHTLTALLGGTIYVVTDQNINHANVAQACYMAIAALILLTHTFLYCGAGELIIGQLLKTSAGYISFLLAKGS</sequence>
<feature type="transmembrane region" description="Helical" evidence="1">
    <location>
        <begin position="34"/>
        <end position="56"/>
    </location>
</feature>
<feature type="non-terminal residue" evidence="2">
    <location>
        <position position="1"/>
    </location>
</feature>
<name>F4W4W4_ACREC</name>
<feature type="transmembrane region" description="Helical" evidence="1">
    <location>
        <begin position="181"/>
        <end position="200"/>
    </location>
</feature>
<evidence type="ECO:0000313" key="2">
    <source>
        <dbReference type="EMBL" id="EGI70760.1"/>
    </source>
</evidence>
<proteinExistence type="predicted"/>